<comment type="caution">
    <text evidence="7">The sequence shown here is derived from an EMBL/GenBank/DDBJ whole genome shotgun (WGS) entry which is preliminary data.</text>
</comment>
<dbReference type="EMBL" id="ANIE01000003">
    <property type="protein sequence ID" value="KEF32230.1"/>
    <property type="molecule type" value="Genomic_DNA"/>
</dbReference>
<feature type="transmembrane region" description="Helical" evidence="5">
    <location>
        <begin position="98"/>
        <end position="120"/>
    </location>
</feature>
<comment type="subcellular location">
    <subcellularLocation>
        <location evidence="1">Membrane</location>
        <topology evidence="1">Multi-pass membrane protein</topology>
    </subcellularLocation>
</comment>
<evidence type="ECO:0000259" key="6">
    <source>
        <dbReference type="Pfam" id="PF04932"/>
    </source>
</evidence>
<feature type="transmembrane region" description="Helical" evidence="5">
    <location>
        <begin position="132"/>
        <end position="150"/>
    </location>
</feature>
<dbReference type="OrthoDB" id="279138at2"/>
<dbReference type="GO" id="GO:0016020">
    <property type="term" value="C:membrane"/>
    <property type="evidence" value="ECO:0007669"/>
    <property type="project" value="UniProtKB-SubCell"/>
</dbReference>
<evidence type="ECO:0000313" key="8">
    <source>
        <dbReference type="Proteomes" id="UP000035057"/>
    </source>
</evidence>
<dbReference type="PANTHER" id="PTHR37422:SF13">
    <property type="entry name" value="LIPOPOLYSACCHARIDE BIOSYNTHESIS PROTEIN PA4999-RELATED"/>
    <property type="match status" value="1"/>
</dbReference>
<evidence type="ECO:0000256" key="2">
    <source>
        <dbReference type="ARBA" id="ARBA00022692"/>
    </source>
</evidence>
<name>A0A072NGJ2_9GAMM</name>
<dbReference type="STRING" id="1137280.D777_00864"/>
<feature type="domain" description="O-antigen ligase-related" evidence="6">
    <location>
        <begin position="192"/>
        <end position="340"/>
    </location>
</feature>
<keyword evidence="3 5" id="KW-1133">Transmembrane helix</keyword>
<evidence type="ECO:0000256" key="3">
    <source>
        <dbReference type="ARBA" id="ARBA00022989"/>
    </source>
</evidence>
<reference evidence="7 8" key="1">
    <citation type="submission" date="2012-12" db="EMBL/GenBank/DDBJ databases">
        <title>Genome assembly of Marinobacter sp. AK21.</title>
        <authorList>
            <person name="Khatri I."/>
            <person name="Kumar R."/>
            <person name="Vaidya B."/>
            <person name="Subramanian S."/>
            <person name="Pinnaka A."/>
        </authorList>
    </citation>
    <scope>NUCLEOTIDE SEQUENCE [LARGE SCALE GENOMIC DNA]</scope>
    <source>
        <strain evidence="7 8">AK21</strain>
    </source>
</reference>
<feature type="transmembrane region" description="Helical" evidence="5">
    <location>
        <begin position="42"/>
        <end position="63"/>
    </location>
</feature>
<dbReference type="RefSeq" id="WP_036128750.1">
    <property type="nucleotide sequence ID" value="NZ_ANIE01000003.1"/>
</dbReference>
<feature type="transmembrane region" description="Helical" evidence="5">
    <location>
        <begin position="19"/>
        <end position="36"/>
    </location>
</feature>
<feature type="transmembrane region" description="Helical" evidence="5">
    <location>
        <begin position="75"/>
        <end position="92"/>
    </location>
</feature>
<evidence type="ECO:0000313" key="7">
    <source>
        <dbReference type="EMBL" id="KEF32230.1"/>
    </source>
</evidence>
<feature type="transmembrane region" description="Helical" evidence="5">
    <location>
        <begin position="323"/>
        <end position="344"/>
    </location>
</feature>
<dbReference type="Proteomes" id="UP000035057">
    <property type="component" value="Unassembled WGS sequence"/>
</dbReference>
<dbReference type="InterPro" id="IPR051533">
    <property type="entry name" value="WaaL-like"/>
</dbReference>
<feature type="transmembrane region" description="Helical" evidence="5">
    <location>
        <begin position="230"/>
        <end position="248"/>
    </location>
</feature>
<proteinExistence type="predicted"/>
<keyword evidence="8" id="KW-1185">Reference proteome</keyword>
<evidence type="ECO:0000256" key="4">
    <source>
        <dbReference type="ARBA" id="ARBA00023136"/>
    </source>
</evidence>
<keyword evidence="4 5" id="KW-0472">Membrane</keyword>
<organism evidence="7 8">
    <name type="scientific">Marinobacter nitratireducens</name>
    <dbReference type="NCBI Taxonomy" id="1137280"/>
    <lineage>
        <taxon>Bacteria</taxon>
        <taxon>Pseudomonadati</taxon>
        <taxon>Pseudomonadota</taxon>
        <taxon>Gammaproteobacteria</taxon>
        <taxon>Pseudomonadales</taxon>
        <taxon>Marinobacteraceae</taxon>
        <taxon>Marinobacter</taxon>
    </lineage>
</organism>
<sequence>MTSIPRTTRRIRPGGQKRLVSGGFLLVIIYFIFEYLRVQDNVAPFMAAIKVPALITLSLCVFFLRTEKEYLKDPIVLALLFFFIEIVSWVPFAKNNFYAFQTARNMFITLVSVFALVASINSEDRLFYFLKFYSILLFIIAIWVLTHGGVGPGGFLQDENDVALVLVTGLPIVFYILIGSEDKVERVLGLVIFVLVVSAVVASASRGGFLGLVSSLLFMLWSSRKRWRNIALVFFLSISVGGVFVALLPDDYVAEVKSIKNTNEGTANIRFLHWTTAIEIFKDNPVWGVGPNNYPWTSGDYLHLSPYFVEGARFRSGRQAHSLYFTLIPELGVVGISLFFFMTYKYFKRFRKLGRSSTDLSHRKLNILAISKAMKAAMVGFLVTAAFISVLYYPVYWHLLGLSVVIFRIAQKPEGLDHGDH</sequence>
<protein>
    <submittedName>
        <fullName evidence="7">O-antigen polymerase family protein</fullName>
    </submittedName>
</protein>
<feature type="transmembrane region" description="Helical" evidence="5">
    <location>
        <begin position="162"/>
        <end position="180"/>
    </location>
</feature>
<dbReference type="AlphaFoldDB" id="A0A072NGJ2"/>
<dbReference type="PATRIC" id="fig|1137280.3.peg.680"/>
<dbReference type="Pfam" id="PF04932">
    <property type="entry name" value="Wzy_C"/>
    <property type="match status" value="1"/>
</dbReference>
<accession>A0A072NGJ2</accession>
<dbReference type="InterPro" id="IPR007016">
    <property type="entry name" value="O-antigen_ligase-rel_domated"/>
</dbReference>
<feature type="transmembrane region" description="Helical" evidence="5">
    <location>
        <begin position="187"/>
        <end position="202"/>
    </location>
</feature>
<evidence type="ECO:0000256" key="5">
    <source>
        <dbReference type="SAM" id="Phobius"/>
    </source>
</evidence>
<keyword evidence="2 5" id="KW-0812">Transmembrane</keyword>
<dbReference type="PANTHER" id="PTHR37422">
    <property type="entry name" value="TEICHURONIC ACID BIOSYNTHESIS PROTEIN TUAE"/>
    <property type="match status" value="1"/>
</dbReference>
<gene>
    <name evidence="7" type="ORF">D777_00864</name>
</gene>
<evidence type="ECO:0000256" key="1">
    <source>
        <dbReference type="ARBA" id="ARBA00004141"/>
    </source>
</evidence>